<dbReference type="Gene3D" id="3.40.50.1700">
    <property type="entry name" value="Glycoside hydrolase family 3 C-terminal domain"/>
    <property type="match status" value="1"/>
</dbReference>
<sequence length="105" mass="11748">MKVPESGPYYFSDWGKPYFDFKIGDTTGGGKHKHHPSLNPKEIKLEAGKKYPITVKYSNLYGNSEASMKWSRPNSSSKAKAIKIAGQSDIVVLALGLNERFKVRK</sequence>
<accession>A0ABV8H676</accession>
<dbReference type="EMBL" id="JBHSAS010000006">
    <property type="protein sequence ID" value="MFC4027435.1"/>
    <property type="molecule type" value="Genomic_DNA"/>
</dbReference>
<evidence type="ECO:0000256" key="1">
    <source>
        <dbReference type="ARBA" id="ARBA00022801"/>
    </source>
</evidence>
<dbReference type="InterPro" id="IPR037524">
    <property type="entry name" value="PA14/GLEYA"/>
</dbReference>
<organism evidence="3 4">
    <name type="scientific">Zunongwangia endophytica</name>
    <dbReference type="NCBI Taxonomy" id="1808945"/>
    <lineage>
        <taxon>Bacteria</taxon>
        <taxon>Pseudomonadati</taxon>
        <taxon>Bacteroidota</taxon>
        <taxon>Flavobacteriia</taxon>
        <taxon>Flavobacteriales</taxon>
        <taxon>Flavobacteriaceae</taxon>
        <taxon>Zunongwangia</taxon>
    </lineage>
</organism>
<keyword evidence="1" id="KW-0378">Hydrolase</keyword>
<dbReference type="Gene3D" id="2.60.120.260">
    <property type="entry name" value="Galactose-binding domain-like"/>
    <property type="match status" value="1"/>
</dbReference>
<evidence type="ECO:0000313" key="3">
    <source>
        <dbReference type="EMBL" id="MFC4027435.1"/>
    </source>
</evidence>
<keyword evidence="4" id="KW-1185">Reference proteome</keyword>
<evidence type="ECO:0000259" key="2">
    <source>
        <dbReference type="PROSITE" id="PS51820"/>
    </source>
</evidence>
<gene>
    <name evidence="3" type="ORF">ACFOS1_08465</name>
</gene>
<dbReference type="Proteomes" id="UP001595793">
    <property type="component" value="Unassembled WGS sequence"/>
</dbReference>
<proteinExistence type="predicted"/>
<name>A0ABV8H676_9FLAO</name>
<comment type="caution">
    <text evidence="3">The sequence shown here is derived from an EMBL/GenBank/DDBJ whole genome shotgun (WGS) entry which is preliminary data.</text>
</comment>
<protein>
    <submittedName>
        <fullName evidence="3">PA14 domain-containing protein</fullName>
    </submittedName>
</protein>
<reference evidence="4" key="1">
    <citation type="journal article" date="2019" name="Int. J. Syst. Evol. Microbiol.">
        <title>The Global Catalogue of Microorganisms (GCM) 10K type strain sequencing project: providing services to taxonomists for standard genome sequencing and annotation.</title>
        <authorList>
            <consortium name="The Broad Institute Genomics Platform"/>
            <consortium name="The Broad Institute Genome Sequencing Center for Infectious Disease"/>
            <person name="Wu L."/>
            <person name="Ma J."/>
        </authorList>
    </citation>
    <scope>NUCLEOTIDE SEQUENCE [LARGE SCALE GENOMIC DNA]</scope>
    <source>
        <strain evidence="4">CECT 9128</strain>
    </source>
</reference>
<dbReference type="RefSeq" id="WP_290237082.1">
    <property type="nucleotide sequence ID" value="NZ_JAUFPZ010000002.1"/>
</dbReference>
<dbReference type="Pfam" id="PF07691">
    <property type="entry name" value="PA14"/>
    <property type="match status" value="1"/>
</dbReference>
<evidence type="ECO:0000313" key="4">
    <source>
        <dbReference type="Proteomes" id="UP001595793"/>
    </source>
</evidence>
<dbReference type="InterPro" id="IPR036881">
    <property type="entry name" value="Glyco_hydro_3_C_sf"/>
</dbReference>
<feature type="domain" description="PA14" evidence="2">
    <location>
        <begin position="1"/>
        <end position="86"/>
    </location>
</feature>
<dbReference type="PROSITE" id="PS51820">
    <property type="entry name" value="PA14"/>
    <property type="match status" value="1"/>
</dbReference>
<dbReference type="InterPro" id="IPR011658">
    <property type="entry name" value="PA14_dom"/>
</dbReference>
<dbReference type="SUPFAM" id="SSF56988">
    <property type="entry name" value="Anthrax protective antigen"/>
    <property type="match status" value="1"/>
</dbReference>